<reference evidence="5" key="1">
    <citation type="submission" date="2023-09" db="UniProtKB">
        <authorList>
            <consortium name="Ensembl"/>
        </authorList>
    </citation>
    <scope>IDENTIFICATION</scope>
</reference>
<evidence type="ECO:0000256" key="4">
    <source>
        <dbReference type="SAM" id="Coils"/>
    </source>
</evidence>
<proteinExistence type="inferred from homology"/>
<evidence type="ECO:0000256" key="1">
    <source>
        <dbReference type="ARBA" id="ARBA00007209"/>
    </source>
</evidence>
<dbReference type="InterPro" id="IPR000435">
    <property type="entry name" value="Tektins"/>
</dbReference>
<evidence type="ECO:0000313" key="5">
    <source>
        <dbReference type="Ensembl" id="ENSSPAP00000019852.1"/>
    </source>
</evidence>
<dbReference type="GeneTree" id="ENSGT00940000177955"/>
<dbReference type="STRING" id="144197.ENSSPAP00000019852"/>
<dbReference type="GO" id="GO:0060271">
    <property type="term" value="P:cilium assembly"/>
    <property type="evidence" value="ECO:0007669"/>
    <property type="project" value="UniProtKB-UniRule"/>
</dbReference>
<evidence type="ECO:0000313" key="6">
    <source>
        <dbReference type="Proteomes" id="UP000694891"/>
    </source>
</evidence>
<organism evidence="5">
    <name type="scientific">Stegastes partitus</name>
    <name type="common">bicolor damselfish</name>
    <dbReference type="NCBI Taxonomy" id="144197"/>
    <lineage>
        <taxon>Eukaryota</taxon>
        <taxon>Metazoa</taxon>
        <taxon>Chordata</taxon>
        <taxon>Craniata</taxon>
        <taxon>Vertebrata</taxon>
        <taxon>Euteleostomi</taxon>
        <taxon>Actinopterygii</taxon>
        <taxon>Neopterygii</taxon>
        <taxon>Teleostei</taxon>
        <taxon>Neoteleostei</taxon>
        <taxon>Acanthomorphata</taxon>
        <taxon>Ovalentaria</taxon>
        <taxon>Pomacentridae</taxon>
        <taxon>Stegastes</taxon>
    </lineage>
</organism>
<evidence type="ECO:0000256" key="2">
    <source>
        <dbReference type="ARBA" id="ARBA00022490"/>
    </source>
</evidence>
<dbReference type="GeneID" id="103376217"/>
<name>A0A3B5B276_9TELE</name>
<keyword evidence="2" id="KW-0963">Cytoplasm</keyword>
<dbReference type="Ensembl" id="ENSSPAT00000020150.1">
    <property type="protein sequence ID" value="ENSSPAP00000019852.1"/>
    <property type="gene ID" value="ENSSPAG00000014979.1"/>
</dbReference>
<protein>
    <recommendedName>
        <fullName evidence="3">Tektin</fullName>
    </recommendedName>
</protein>
<evidence type="ECO:0000256" key="3">
    <source>
        <dbReference type="RuleBase" id="RU367040"/>
    </source>
</evidence>
<keyword evidence="3" id="KW-0969">Cilium</keyword>
<reference evidence="7" key="2">
    <citation type="submission" date="2025-04" db="UniProtKB">
        <authorList>
            <consortium name="RefSeq"/>
        </authorList>
    </citation>
    <scope>IDENTIFICATION</scope>
</reference>
<dbReference type="Pfam" id="PF03148">
    <property type="entry name" value="Tektin"/>
    <property type="match status" value="1"/>
</dbReference>
<keyword evidence="6" id="KW-1185">Reference proteome</keyword>
<evidence type="ECO:0000313" key="7">
    <source>
        <dbReference type="RefSeq" id="XP_008304817.1"/>
    </source>
</evidence>
<dbReference type="GO" id="GO:0060294">
    <property type="term" value="P:cilium movement involved in cell motility"/>
    <property type="evidence" value="ECO:0007669"/>
    <property type="project" value="UniProtKB-UniRule"/>
</dbReference>
<dbReference type="Proteomes" id="UP000694891">
    <property type="component" value="Unplaced"/>
</dbReference>
<dbReference type="OrthoDB" id="440745at2759"/>
<dbReference type="AlphaFoldDB" id="A0A3B5B276"/>
<feature type="coiled-coil region" evidence="4">
    <location>
        <begin position="340"/>
        <end position="374"/>
    </location>
</feature>
<dbReference type="PANTHER" id="PTHR19960">
    <property type="entry name" value="TEKTIN"/>
    <property type="match status" value="1"/>
</dbReference>
<dbReference type="InterPro" id="IPR048256">
    <property type="entry name" value="Tektin-like"/>
</dbReference>
<dbReference type="PANTHER" id="PTHR19960:SF7">
    <property type="entry name" value="TEKTIN"/>
    <property type="match status" value="1"/>
</dbReference>
<sequence>MWQHRAPKEDQLRGARLTLPILTNSRSLVSSSSQLQRSSILKLEDEIICLGEDISRIPSIVHGGMTHLSSRHMEVGRWQALISECINQVKREIRALEQEKDATEGYLQERQLYAQLINNCVVLSNSLSSADRLNPVLTELKKEQQLISEISELLQNQIVVLLNKQSSLKNIRTQLLSDFLDKSEAIKVTTRCIGHQLSSSLPAIQYKPDHASYDQWLSRCRELKQAADDLLKDSSTFRGNLRFTLANLKNTQECQRRSTGASMRKKIHKLHKTQELLIWERHQIGNEISDLTEDVWKVAGQIRNCDSRMHQVTSRLDILNQRPGNERCLDHPHISFTLEKRDLEKMSAELRSVLKNSQQDLALTQHRLKLLESKIAKNAQHLETQQRCQNLHQSFLPPRGSTVILGNRPQLHTAPGCSRPQIQ</sequence>
<keyword evidence="3" id="KW-0966">Cell projection</keyword>
<dbReference type="GO" id="GO:0015630">
    <property type="term" value="C:microtubule cytoskeleton"/>
    <property type="evidence" value="ECO:0007669"/>
    <property type="project" value="UniProtKB-UniRule"/>
</dbReference>
<dbReference type="GO" id="GO:0005634">
    <property type="term" value="C:nucleus"/>
    <property type="evidence" value="ECO:0007669"/>
    <property type="project" value="TreeGrafter"/>
</dbReference>
<dbReference type="RefSeq" id="XP_008304817.1">
    <property type="nucleotide sequence ID" value="XM_008306595.1"/>
</dbReference>
<comment type="similarity">
    <text evidence="1 3">Belongs to the tektin family.</text>
</comment>
<dbReference type="GO" id="GO:0005930">
    <property type="term" value="C:axoneme"/>
    <property type="evidence" value="ECO:0007669"/>
    <property type="project" value="UniProtKB-SubCell"/>
</dbReference>
<keyword evidence="3" id="KW-0282">Flagellum</keyword>
<keyword evidence="4" id="KW-0175">Coiled coil</keyword>
<gene>
    <name evidence="7" type="primary">LOC103376217</name>
</gene>
<accession>A0A3B5B276</accession>
<comment type="subcellular location">
    <subcellularLocation>
        <location evidence="3">Cytoplasm</location>
        <location evidence="3">Cytoskeleton</location>
        <location evidence="3">Cilium axoneme</location>
    </subcellularLocation>
</comment>